<evidence type="ECO:0000256" key="7">
    <source>
        <dbReference type="ARBA" id="ARBA00022833"/>
    </source>
</evidence>
<keyword evidence="21" id="KW-0489">Methyltransferase</keyword>
<dbReference type="PROSITE" id="PS51805">
    <property type="entry name" value="EPHD"/>
    <property type="match status" value="1"/>
</dbReference>
<evidence type="ECO:0000256" key="8">
    <source>
        <dbReference type="ARBA" id="ARBA00022853"/>
    </source>
</evidence>
<evidence type="ECO:0000256" key="13">
    <source>
        <dbReference type="ARBA" id="ARBA00023163"/>
    </source>
</evidence>
<dbReference type="InterPro" id="IPR003349">
    <property type="entry name" value="JmjN"/>
</dbReference>
<protein>
    <recommendedName>
        <fullName evidence="4">[histone H3]-trimethyl-L-lysine(9) demethylase</fullName>
        <ecNumber evidence="4">1.14.11.66</ecNumber>
    </recommendedName>
</protein>
<dbReference type="SMART" id="SM00333">
    <property type="entry name" value="TUDOR"/>
    <property type="match status" value="1"/>
</dbReference>
<evidence type="ECO:0000256" key="6">
    <source>
        <dbReference type="ARBA" id="ARBA00022771"/>
    </source>
</evidence>
<dbReference type="Pfam" id="PF02375">
    <property type="entry name" value="JmjN"/>
    <property type="match status" value="1"/>
</dbReference>
<feature type="region of interest" description="Disordered" evidence="17">
    <location>
        <begin position="368"/>
        <end position="398"/>
    </location>
</feature>
<dbReference type="VEuPathDB" id="VectorBase:LDEU005489"/>
<dbReference type="GO" id="GO:0140681">
    <property type="term" value="F:histone H3K36me2/H3K36me3 demethylase activity"/>
    <property type="evidence" value="ECO:0007669"/>
    <property type="project" value="UniProtKB-ARBA"/>
</dbReference>
<dbReference type="Gene3D" id="2.60.120.650">
    <property type="entry name" value="Cupin"/>
    <property type="match status" value="1"/>
</dbReference>
<dbReference type="SUPFAM" id="SSF63748">
    <property type="entry name" value="Tudor/PWWP/MBT"/>
    <property type="match status" value="1"/>
</dbReference>
<dbReference type="InterPro" id="IPR002999">
    <property type="entry name" value="Tudor"/>
</dbReference>
<evidence type="ECO:0000256" key="11">
    <source>
        <dbReference type="ARBA" id="ARBA00023004"/>
    </source>
</evidence>
<gene>
    <name evidence="21" type="ORF">B4U80_03666</name>
</gene>
<dbReference type="Pfam" id="PF02373">
    <property type="entry name" value="JmjC"/>
    <property type="match status" value="1"/>
</dbReference>
<keyword evidence="12" id="KW-0805">Transcription regulation</keyword>
<dbReference type="AlphaFoldDB" id="A0A443SGD7"/>
<dbReference type="GO" id="GO:0140684">
    <property type="term" value="F:histone H3K9me2/H3K9me3 demethylase activity"/>
    <property type="evidence" value="ECO:0007669"/>
    <property type="project" value="UniProtKB-EC"/>
</dbReference>
<dbReference type="Gene3D" id="3.30.40.10">
    <property type="entry name" value="Zinc/RING finger domain, C3HC4 (zinc finger)"/>
    <property type="match status" value="2"/>
</dbReference>
<dbReference type="Pfam" id="PF13831">
    <property type="entry name" value="PHD_2"/>
    <property type="match status" value="1"/>
</dbReference>
<proteinExistence type="inferred from homology"/>
<evidence type="ECO:0000256" key="10">
    <source>
        <dbReference type="ARBA" id="ARBA00023002"/>
    </source>
</evidence>
<evidence type="ECO:0000259" key="19">
    <source>
        <dbReference type="PROSITE" id="PS51184"/>
    </source>
</evidence>
<evidence type="ECO:0000256" key="17">
    <source>
        <dbReference type="SAM" id="MobiDB-lite"/>
    </source>
</evidence>
<dbReference type="SMART" id="SM00558">
    <property type="entry name" value="JmjC"/>
    <property type="match status" value="1"/>
</dbReference>
<dbReference type="GO" id="GO:0000785">
    <property type="term" value="C:chromatin"/>
    <property type="evidence" value="ECO:0007669"/>
    <property type="project" value="TreeGrafter"/>
</dbReference>
<dbReference type="Gene3D" id="2.30.30.140">
    <property type="match status" value="1"/>
</dbReference>
<dbReference type="InterPro" id="IPR011011">
    <property type="entry name" value="Znf_FYVE_PHD"/>
</dbReference>
<feature type="domain" description="JmjC" evidence="19">
    <location>
        <begin position="146"/>
        <end position="309"/>
    </location>
</feature>
<reference evidence="21 22" key="1">
    <citation type="journal article" date="2018" name="Gigascience">
        <title>Genomes of trombidid mites reveal novel predicted allergens and laterally-transferred genes associated with secondary metabolism.</title>
        <authorList>
            <person name="Dong X."/>
            <person name="Chaisiri K."/>
            <person name="Xia D."/>
            <person name="Armstrong S.D."/>
            <person name="Fang Y."/>
            <person name="Donnelly M.J."/>
            <person name="Kadowaki T."/>
            <person name="McGarry J.W."/>
            <person name="Darby A.C."/>
            <person name="Makepeace B.L."/>
        </authorList>
    </citation>
    <scope>NUCLEOTIDE SEQUENCE [LARGE SCALE GENOMIC DNA]</scope>
    <source>
        <strain evidence="21">UoL-UT</strain>
    </source>
</reference>
<name>A0A443SGD7_9ACAR</name>
<dbReference type="Proteomes" id="UP000288716">
    <property type="component" value="Unassembled WGS sequence"/>
</dbReference>
<comment type="caution">
    <text evidence="21">The sequence shown here is derived from an EMBL/GenBank/DDBJ whole genome shotgun (WGS) entry which is preliminary data.</text>
</comment>
<dbReference type="PANTHER" id="PTHR10694">
    <property type="entry name" value="LYSINE-SPECIFIC DEMETHYLASE"/>
    <property type="match status" value="1"/>
</dbReference>
<dbReference type="PROSITE" id="PS51184">
    <property type="entry name" value="JMJC"/>
    <property type="match status" value="1"/>
</dbReference>
<evidence type="ECO:0000256" key="1">
    <source>
        <dbReference type="ARBA" id="ARBA00001954"/>
    </source>
</evidence>
<keyword evidence="8" id="KW-0156">Chromatin regulator</keyword>
<dbReference type="EMBL" id="NCKV01002661">
    <property type="protein sequence ID" value="RWS26552.1"/>
    <property type="molecule type" value="Genomic_DNA"/>
</dbReference>
<comment type="similarity">
    <text evidence="3">Belongs to the JHDM3 histone demethylase family.</text>
</comment>
<sequence length="1132" mass="128606">MGLNDRNGIPKIMVFRPTIEDMKDFTKYLERMEAEGANKAGLAKIIPPPEWCPRKGGYDDEYVNGMMIKAPIMQVVNGKQGLYQQYNIQKKPITVREFKKLAEGPKFRTPEYFDYEDLERKYWKNVSFNPAIYGADVPGTLYDQDVAEFNINHLNTILDLVNDSYGIKIMGVNTAYLYFGMWKTTFAWHTEDMDLYSINYLHYGAPKSWYAIPPEHGRRLERLATGFFPSSYKSCPSFLRHKMTLISPQVLKQYSIPYNKITQEPGEFMITFPYAYHAGYNHGYNCAESTNFALQRWVEYGKRATKCLCRSDSVKISMETFVKKFQPDRYELWLAGRDVGPHPEDPTHVSAAPPPSNYELAVLSKVNTSKSKRHPPYKGDSYEDSDTEEYSDSSCDGSTNLIPTKASKKIFDSFEAESKSPETESFLKSDPPNLIEPVKELHRKGAVPKKKKKTCATVVSPHLMSHSYSKPTCTTPNHPIKDLNWSTLNIPSVPSEFSRMIDNFLNCSNPYVDLNNGVKTDNISSSGPFQYENQASNPSVILPPPPLQIQQNKTNHEHPLPLPVELIKQEVDFNEQLPPPPPLRQHSVSMTELNSPFNGYNPISFPEQSSTSLLPDLEYADPKQFSSDLSSFSSSYLNSTSSLCLMDIKTEQSTEDAIVMDDSALQHTVDIPDKSEASTSTEDLPVNEIITNTKTIQSSVCSKFNFQNGYFLLQQHCSLQELLEWICKGEKKSELDQLLKCVPVPLHLYQHLPYNSFGEQLFNASVSTIYPHCAICVLLKKYDMSDDWLDDQKKIPKSSPVLIPNSAFAFKVIETNLKLDELGTSPLIVCSVCKVCVHEVCYGVINNSLDSKDLSKWKCDRCVTMKPGNRNCCLCPFRGGALKQTEDPSVWVHITCALMQPDAKFKNVICKGPVQVNGVKKTRGIAALRCTFCQKSNKTFSEYIQGYCIQCYRAPKCSSAFHVTCAYMAGINFETSDWPDPIRAYCKKCTAMMKNGREIESDKDDVELNTSVIARHKNRRFYEAVVIKKENEIRHHVHFIDNSFSENIRSSDILSHEWSESNLIEMGDQVKVSWNKETLTGKYSGNHSVFVYTLLFEDNSKCKARRKDFYLQTEDLPKKVAAKLVCIHLARN</sequence>
<evidence type="ECO:0000256" key="14">
    <source>
        <dbReference type="ARBA" id="ARBA00023242"/>
    </source>
</evidence>
<evidence type="ECO:0000256" key="5">
    <source>
        <dbReference type="ARBA" id="ARBA00022723"/>
    </source>
</evidence>
<accession>A0A443SGD7</accession>
<dbReference type="SMART" id="SM00545">
    <property type="entry name" value="JmjN"/>
    <property type="match status" value="1"/>
</dbReference>
<evidence type="ECO:0000256" key="12">
    <source>
        <dbReference type="ARBA" id="ARBA00023015"/>
    </source>
</evidence>
<comment type="subcellular location">
    <subcellularLocation>
        <location evidence="2">Nucleus</location>
    </subcellularLocation>
</comment>
<dbReference type="SMART" id="SM00249">
    <property type="entry name" value="PHD"/>
    <property type="match status" value="2"/>
</dbReference>
<dbReference type="SUPFAM" id="SSF51197">
    <property type="entry name" value="Clavaminate synthase-like"/>
    <property type="match status" value="1"/>
</dbReference>
<evidence type="ECO:0000256" key="2">
    <source>
        <dbReference type="ARBA" id="ARBA00004123"/>
    </source>
</evidence>
<evidence type="ECO:0000256" key="15">
    <source>
        <dbReference type="ARBA" id="ARBA00049349"/>
    </source>
</evidence>
<organism evidence="21 22">
    <name type="scientific">Leptotrombidium deliense</name>
    <dbReference type="NCBI Taxonomy" id="299467"/>
    <lineage>
        <taxon>Eukaryota</taxon>
        <taxon>Metazoa</taxon>
        <taxon>Ecdysozoa</taxon>
        <taxon>Arthropoda</taxon>
        <taxon>Chelicerata</taxon>
        <taxon>Arachnida</taxon>
        <taxon>Acari</taxon>
        <taxon>Acariformes</taxon>
        <taxon>Trombidiformes</taxon>
        <taxon>Prostigmata</taxon>
        <taxon>Anystina</taxon>
        <taxon>Parasitengona</taxon>
        <taxon>Trombiculoidea</taxon>
        <taxon>Trombiculidae</taxon>
        <taxon>Leptotrombidium</taxon>
    </lineage>
</organism>
<dbReference type="GO" id="GO:0048512">
    <property type="term" value="P:circadian behavior"/>
    <property type="evidence" value="ECO:0007669"/>
    <property type="project" value="UniProtKB-ARBA"/>
</dbReference>
<keyword evidence="14" id="KW-0539">Nucleus</keyword>
<dbReference type="PROSITE" id="PS51183">
    <property type="entry name" value="JMJN"/>
    <property type="match status" value="1"/>
</dbReference>
<dbReference type="GO" id="GO:0032259">
    <property type="term" value="P:methylation"/>
    <property type="evidence" value="ECO:0007669"/>
    <property type="project" value="UniProtKB-KW"/>
</dbReference>
<dbReference type="GO" id="GO:0008270">
    <property type="term" value="F:zinc ion binding"/>
    <property type="evidence" value="ECO:0007669"/>
    <property type="project" value="UniProtKB-KW"/>
</dbReference>
<evidence type="ECO:0000256" key="3">
    <source>
        <dbReference type="ARBA" id="ARBA00009711"/>
    </source>
</evidence>
<dbReference type="InterPro" id="IPR013083">
    <property type="entry name" value="Znf_RING/FYVE/PHD"/>
</dbReference>
<evidence type="ECO:0000256" key="4">
    <source>
        <dbReference type="ARBA" id="ARBA00012900"/>
    </source>
</evidence>
<dbReference type="Gene3D" id="3.10.330.70">
    <property type="match status" value="1"/>
</dbReference>
<dbReference type="InterPro" id="IPR019787">
    <property type="entry name" value="Znf_PHD-finger"/>
</dbReference>
<dbReference type="STRING" id="299467.A0A443SGD7"/>
<dbReference type="GO" id="GO:0010468">
    <property type="term" value="P:regulation of gene expression"/>
    <property type="evidence" value="ECO:0007669"/>
    <property type="project" value="TreeGrafter"/>
</dbReference>
<feature type="domain" description="JmjN" evidence="18">
    <location>
        <begin position="12"/>
        <end position="54"/>
    </location>
</feature>
<keyword evidence="6" id="KW-0863">Zinc-finger</keyword>
<dbReference type="Pfam" id="PF13832">
    <property type="entry name" value="zf-HC5HC2H_2"/>
    <property type="match status" value="1"/>
</dbReference>
<dbReference type="GO" id="GO:0005634">
    <property type="term" value="C:nucleus"/>
    <property type="evidence" value="ECO:0007669"/>
    <property type="project" value="UniProtKB-SubCell"/>
</dbReference>
<keyword evidence="5" id="KW-0479">Metal-binding</keyword>
<evidence type="ECO:0000256" key="16">
    <source>
        <dbReference type="ARBA" id="ARBA00053408"/>
    </source>
</evidence>
<evidence type="ECO:0000256" key="9">
    <source>
        <dbReference type="ARBA" id="ARBA00022964"/>
    </source>
</evidence>
<keyword evidence="11" id="KW-0408">Iron</keyword>
<dbReference type="PANTHER" id="PTHR10694:SF129">
    <property type="entry name" value="LYSINE-SPECIFIC DEMETHYLASE 4B-RELATED"/>
    <property type="match status" value="1"/>
</dbReference>
<keyword evidence="9" id="KW-0223">Dioxygenase</keyword>
<comment type="catalytic activity">
    <reaction evidence="15">
        <text>N(6),N(6),N(6)-trimethyl-L-lysyl(9)-[histone H3] + 2 2-oxoglutarate + 2 O2 = N(6)-methyl-L-lysyl(9)-[histone H3] + 2 formaldehyde + 2 succinate + 2 CO2</text>
        <dbReference type="Rhea" id="RHEA:60200"/>
        <dbReference type="Rhea" id="RHEA-COMP:15538"/>
        <dbReference type="Rhea" id="RHEA-COMP:15542"/>
        <dbReference type="ChEBI" id="CHEBI:15379"/>
        <dbReference type="ChEBI" id="CHEBI:16526"/>
        <dbReference type="ChEBI" id="CHEBI:16810"/>
        <dbReference type="ChEBI" id="CHEBI:16842"/>
        <dbReference type="ChEBI" id="CHEBI:30031"/>
        <dbReference type="ChEBI" id="CHEBI:61929"/>
        <dbReference type="ChEBI" id="CHEBI:61961"/>
        <dbReference type="EC" id="1.14.11.66"/>
    </reaction>
</comment>
<keyword evidence="13" id="KW-0804">Transcription</keyword>
<evidence type="ECO:0000259" key="18">
    <source>
        <dbReference type="PROSITE" id="PS51183"/>
    </source>
</evidence>
<keyword evidence="22" id="KW-1185">Reference proteome</keyword>
<keyword evidence="10" id="KW-0560">Oxidoreductase</keyword>
<dbReference type="InterPro" id="IPR001965">
    <property type="entry name" value="Znf_PHD"/>
</dbReference>
<dbReference type="InterPro" id="IPR034732">
    <property type="entry name" value="EPHD"/>
</dbReference>
<comment type="cofactor">
    <cofactor evidence="1">
        <name>Fe(2+)</name>
        <dbReference type="ChEBI" id="CHEBI:29033"/>
    </cofactor>
</comment>
<dbReference type="FunFam" id="2.60.120.650:FF:000048">
    <property type="entry name" value="Lysine-specific demethylase 4A"/>
    <property type="match status" value="1"/>
</dbReference>
<feature type="compositionally biased region" description="Acidic residues" evidence="17">
    <location>
        <begin position="382"/>
        <end position="391"/>
    </location>
</feature>
<keyword evidence="21" id="KW-0808">Transferase</keyword>
<keyword evidence="7" id="KW-0862">Zinc</keyword>
<dbReference type="EC" id="1.14.11.66" evidence="4"/>
<dbReference type="OrthoDB" id="9547406at2759"/>
<feature type="domain" description="PHD-type" evidence="20">
    <location>
        <begin position="869"/>
        <end position="990"/>
    </location>
</feature>
<evidence type="ECO:0000313" key="22">
    <source>
        <dbReference type="Proteomes" id="UP000288716"/>
    </source>
</evidence>
<dbReference type="InterPro" id="IPR003347">
    <property type="entry name" value="JmjC_dom"/>
</dbReference>
<dbReference type="GO" id="GO:0008168">
    <property type="term" value="F:methyltransferase activity"/>
    <property type="evidence" value="ECO:0007669"/>
    <property type="project" value="UniProtKB-KW"/>
</dbReference>
<dbReference type="SUPFAM" id="SSF57903">
    <property type="entry name" value="FYVE/PHD zinc finger"/>
    <property type="match status" value="1"/>
</dbReference>
<comment type="function">
    <text evidence="16">Probable histone demethylase that specifically demethylates 'Lys-9' and 'Lys-36' residues of histone H3, thereby playing a central role in histone code. Demethylation of Lys residue generates formaldehyde and succinate.</text>
</comment>
<evidence type="ECO:0000313" key="21">
    <source>
        <dbReference type="EMBL" id="RWS26552.1"/>
    </source>
</evidence>
<evidence type="ECO:0000259" key="20">
    <source>
        <dbReference type="PROSITE" id="PS51805"/>
    </source>
</evidence>